<reference evidence="2 3" key="1">
    <citation type="submission" date="2019-01" db="EMBL/GenBank/DDBJ databases">
        <title>Intercellular communication is required for trap formation in the nematode-trapping fungus Duddingtonia flagrans.</title>
        <authorList>
            <person name="Youssar L."/>
            <person name="Wernet V."/>
            <person name="Hensel N."/>
            <person name="Hildebrandt H.-G."/>
            <person name="Fischer R."/>
        </authorList>
    </citation>
    <scope>NUCLEOTIDE SEQUENCE [LARGE SCALE GENOMIC DNA]</scope>
    <source>
        <strain evidence="2 3">CBS H-5679</strain>
    </source>
</reference>
<gene>
    <name evidence="2" type="ORF">DFL_002213</name>
</gene>
<protein>
    <submittedName>
        <fullName evidence="2">Uncharacterized protein</fullName>
    </submittedName>
</protein>
<dbReference type="Proteomes" id="UP000283090">
    <property type="component" value="Unassembled WGS sequence"/>
</dbReference>
<organism evidence="2 3">
    <name type="scientific">Arthrobotrys flagrans</name>
    <name type="common">Nematode-trapping fungus</name>
    <name type="synonym">Trichothecium flagrans</name>
    <dbReference type="NCBI Taxonomy" id="97331"/>
    <lineage>
        <taxon>Eukaryota</taxon>
        <taxon>Fungi</taxon>
        <taxon>Dikarya</taxon>
        <taxon>Ascomycota</taxon>
        <taxon>Pezizomycotina</taxon>
        <taxon>Orbiliomycetes</taxon>
        <taxon>Orbiliales</taxon>
        <taxon>Orbiliaceae</taxon>
        <taxon>Arthrobotrys</taxon>
    </lineage>
</organism>
<keyword evidence="3" id="KW-1185">Reference proteome</keyword>
<dbReference type="STRING" id="97331.A0A437A9V5"/>
<sequence length="230" mass="25816">MDPRQRKLDAKIRNIAESIQKESDGMFTYSAMAIANIGQPSPLSLTERLKNLPSGMNELYSRQLEALTGAERKLVTLALKRIVWSPTDMGTVEIAEEFKQIYLKDQAETEKEDGIDDYDSRSTNGSVSEEEDIGDAAWPTRNQTPIKSQKHVSWGKSDTIYHLKGAGRDFFKFANKKRTIGLIHKSVRDFFENESAKSAQRDYGIKSVASLLSHDTESGELKLTLPIPCT</sequence>
<evidence type="ECO:0000313" key="2">
    <source>
        <dbReference type="EMBL" id="RVD88014.1"/>
    </source>
</evidence>
<dbReference type="RefSeq" id="XP_067493558.1">
    <property type="nucleotide sequence ID" value="XM_067630967.1"/>
</dbReference>
<evidence type="ECO:0000313" key="3">
    <source>
        <dbReference type="Proteomes" id="UP000283090"/>
    </source>
</evidence>
<dbReference type="VEuPathDB" id="FungiDB:DFL_002213"/>
<evidence type="ECO:0000256" key="1">
    <source>
        <dbReference type="SAM" id="MobiDB-lite"/>
    </source>
</evidence>
<dbReference type="EMBL" id="SAEB01000003">
    <property type="protein sequence ID" value="RVD88014.1"/>
    <property type="molecule type" value="Genomic_DNA"/>
</dbReference>
<feature type="region of interest" description="Disordered" evidence="1">
    <location>
        <begin position="110"/>
        <end position="133"/>
    </location>
</feature>
<name>A0A437A9V5_ARTFL</name>
<dbReference type="GeneID" id="93584524"/>
<dbReference type="OrthoDB" id="1577640at2759"/>
<accession>A0A437A9V5</accession>
<proteinExistence type="predicted"/>
<comment type="caution">
    <text evidence="2">The sequence shown here is derived from an EMBL/GenBank/DDBJ whole genome shotgun (WGS) entry which is preliminary data.</text>
</comment>
<dbReference type="AlphaFoldDB" id="A0A437A9V5"/>